<dbReference type="eggNOG" id="COG2201">
    <property type="taxonomic scope" value="Bacteria"/>
</dbReference>
<comment type="catalytic activity">
    <reaction evidence="4">
        <text>L-glutaminyl-[protein] + H2O = L-glutamyl-[protein] + NH4(+)</text>
        <dbReference type="Rhea" id="RHEA:16441"/>
        <dbReference type="Rhea" id="RHEA-COMP:10207"/>
        <dbReference type="Rhea" id="RHEA-COMP:10208"/>
        <dbReference type="ChEBI" id="CHEBI:15377"/>
        <dbReference type="ChEBI" id="CHEBI:28938"/>
        <dbReference type="ChEBI" id="CHEBI:29973"/>
        <dbReference type="ChEBI" id="CHEBI:30011"/>
        <dbReference type="EC" id="3.5.1.44"/>
    </reaction>
</comment>
<dbReference type="EC" id="3.1.1.61" evidence="4"/>
<dbReference type="InterPro" id="IPR035909">
    <property type="entry name" value="CheB_C"/>
</dbReference>
<evidence type="ECO:0000256" key="1">
    <source>
        <dbReference type="ARBA" id="ARBA00022801"/>
    </source>
</evidence>
<dbReference type="InterPro" id="IPR000673">
    <property type="entry name" value="Sig_transdc_resp-reg_Me-estase"/>
</dbReference>
<feature type="domain" description="CheB-type methylesterase" evidence="8">
    <location>
        <begin position="159"/>
        <end position="351"/>
    </location>
</feature>
<keyword evidence="10" id="KW-1185">Reference proteome</keyword>
<evidence type="ECO:0000313" key="9">
    <source>
        <dbReference type="EMBL" id="AEF18027.1"/>
    </source>
</evidence>
<feature type="modified residue" description="4-aspartylphosphate" evidence="4 6">
    <location>
        <position position="56"/>
    </location>
</feature>
<comment type="catalytic activity">
    <reaction evidence="3 4">
        <text>[protein]-L-glutamate 5-O-methyl ester + H2O = L-glutamyl-[protein] + methanol + H(+)</text>
        <dbReference type="Rhea" id="RHEA:23236"/>
        <dbReference type="Rhea" id="RHEA-COMP:10208"/>
        <dbReference type="Rhea" id="RHEA-COMP:10311"/>
        <dbReference type="ChEBI" id="CHEBI:15377"/>
        <dbReference type="ChEBI" id="CHEBI:15378"/>
        <dbReference type="ChEBI" id="CHEBI:17790"/>
        <dbReference type="ChEBI" id="CHEBI:29973"/>
        <dbReference type="ChEBI" id="CHEBI:82795"/>
        <dbReference type="EC" id="3.1.1.61"/>
    </reaction>
</comment>
<dbReference type="GO" id="GO:0005737">
    <property type="term" value="C:cytoplasm"/>
    <property type="evidence" value="ECO:0007669"/>
    <property type="project" value="UniProtKB-SubCell"/>
</dbReference>
<dbReference type="Pfam" id="PF00072">
    <property type="entry name" value="Response_reg"/>
    <property type="match status" value="1"/>
</dbReference>
<dbReference type="GO" id="GO:0050568">
    <property type="term" value="F:protein-glutamine glutaminase activity"/>
    <property type="evidence" value="ECO:0007669"/>
    <property type="project" value="UniProtKB-UniRule"/>
</dbReference>
<dbReference type="Pfam" id="PF01339">
    <property type="entry name" value="CheB_methylest"/>
    <property type="match status" value="1"/>
</dbReference>
<feature type="active site" evidence="4 5">
    <location>
        <position position="198"/>
    </location>
</feature>
<keyword evidence="4 5" id="KW-0145">Chemotaxis</keyword>
<dbReference type="PANTHER" id="PTHR42872">
    <property type="entry name" value="PROTEIN-GLUTAMATE METHYLESTERASE/PROTEIN-GLUTAMINE GLUTAMINASE"/>
    <property type="match status" value="1"/>
</dbReference>
<dbReference type="PROSITE" id="PS50122">
    <property type="entry name" value="CHEB"/>
    <property type="match status" value="1"/>
</dbReference>
<reference evidence="9" key="1">
    <citation type="submission" date="2011-05" db="EMBL/GenBank/DDBJ databases">
        <title>Complete sequence of Thermoanaerobacterium xylanolyticum LX-11.</title>
        <authorList>
            <consortium name="US DOE Joint Genome Institute"/>
            <person name="Lucas S."/>
            <person name="Han J."/>
            <person name="Lapidus A."/>
            <person name="Cheng J.-F."/>
            <person name="Goodwin L."/>
            <person name="Pitluck S."/>
            <person name="Peters L."/>
            <person name="Mikhailova N."/>
            <person name="Lu M."/>
            <person name="Han C."/>
            <person name="Tapia R."/>
            <person name="Land M."/>
            <person name="Hauser L."/>
            <person name="Kyrpides N."/>
            <person name="Ivanova N."/>
            <person name="Pagani I."/>
            <person name="Hemme C."/>
            <person name="Woyke T."/>
        </authorList>
    </citation>
    <scope>NUCLEOTIDE SEQUENCE</scope>
    <source>
        <strain evidence="9">LX-11</strain>
    </source>
</reference>
<dbReference type="Gene3D" id="3.40.50.180">
    <property type="entry name" value="Methylesterase CheB, C-terminal domain"/>
    <property type="match status" value="1"/>
</dbReference>
<evidence type="ECO:0000256" key="4">
    <source>
        <dbReference type="HAMAP-Rule" id="MF_00099"/>
    </source>
</evidence>
<feature type="active site" evidence="4 5">
    <location>
        <position position="171"/>
    </location>
</feature>
<evidence type="ECO:0000256" key="2">
    <source>
        <dbReference type="ARBA" id="ARBA00024867"/>
    </source>
</evidence>
<feature type="domain" description="Response regulatory" evidence="7">
    <location>
        <begin position="5"/>
        <end position="122"/>
    </location>
</feature>
<comment type="domain">
    <text evidence="4">Contains a C-terminal catalytic domain, and an N-terminal region which modulates catalytic activity.</text>
</comment>
<dbReference type="Gene3D" id="3.40.50.2300">
    <property type="match status" value="1"/>
</dbReference>
<dbReference type="STRING" id="858215.Thexy_2011"/>
<keyword evidence="1 4" id="KW-0378">Hydrolase</keyword>
<dbReference type="GO" id="GO:0000156">
    <property type="term" value="F:phosphorelay response regulator activity"/>
    <property type="evidence" value="ECO:0007669"/>
    <property type="project" value="InterPro"/>
</dbReference>
<comment type="similarity">
    <text evidence="4">Belongs to the CheB family.</text>
</comment>
<dbReference type="PANTHER" id="PTHR42872:SF3">
    <property type="entry name" value="PROTEIN-GLUTAMATE METHYLESTERASE_PROTEIN-GLUTAMINE GLUTAMINASE 1"/>
    <property type="match status" value="1"/>
</dbReference>
<dbReference type="GO" id="GO:0008984">
    <property type="term" value="F:protein-glutamate methylesterase activity"/>
    <property type="evidence" value="ECO:0007669"/>
    <property type="project" value="UniProtKB-UniRule"/>
</dbReference>
<dbReference type="RefSeq" id="WP_013788757.1">
    <property type="nucleotide sequence ID" value="NC_015555.1"/>
</dbReference>
<dbReference type="KEGG" id="txy:Thexy_2011"/>
<dbReference type="CDD" id="cd17541">
    <property type="entry name" value="REC_CheB-like"/>
    <property type="match status" value="1"/>
</dbReference>
<comment type="subcellular location">
    <subcellularLocation>
        <location evidence="4">Cytoplasm</location>
    </subcellularLocation>
</comment>
<dbReference type="EC" id="3.5.1.44" evidence="4"/>
<protein>
    <recommendedName>
        <fullName evidence="4">Protein-glutamate methylesterase/protein-glutamine glutaminase</fullName>
        <ecNumber evidence="4">3.1.1.61</ecNumber>
        <ecNumber evidence="4">3.5.1.44</ecNumber>
    </recommendedName>
</protein>
<dbReference type="HAMAP" id="MF_00099">
    <property type="entry name" value="CheB_chemtxs"/>
    <property type="match status" value="1"/>
</dbReference>
<comment type="PTM">
    <text evidence="4">Phosphorylated by CheA. Phosphorylation of the N-terminal regulatory domain activates the methylesterase activity.</text>
</comment>
<gene>
    <name evidence="4" type="primary">cheB</name>
    <name evidence="9" type="ordered locus">Thexy_2011</name>
</gene>
<dbReference type="EMBL" id="CP002739">
    <property type="protein sequence ID" value="AEF18027.1"/>
    <property type="molecule type" value="Genomic_DNA"/>
</dbReference>
<dbReference type="SUPFAM" id="SSF52172">
    <property type="entry name" value="CheY-like"/>
    <property type="match status" value="1"/>
</dbReference>
<dbReference type="CDD" id="cd16432">
    <property type="entry name" value="CheB_Rec"/>
    <property type="match status" value="1"/>
</dbReference>
<sequence>MEKFGVLVVDDSSFMRKCITKIIEKNPKLSVVGIARDGYEAIEKVQNLNPDIITMDIEMPNMDGIMALKKIKELYNIPIVMLSNYTEEGAEPTIEALEAGAEDFFLKSELINQDVDDKIIDNFINKLINVIESKKIQKQCSEINKDEMVNKRELSNDKPKAKVNIIIIGTSTGGPVALQSILPNFPPDLPVPVLVLQHMPPGFTKSLAERFDTFCQLHVKEAEEGEILQAGNIYIAPSGFQTTLHIKNDNEVVFKIIESSDDNILYKPSVDVTLNSAAPIYKEHLLAVILTGMGNDGLVGCKSVKKYGGHVIIESEETCVVYGMPKAVFEAKLYDVQVPLQDVLKEILAYV</sequence>
<dbReference type="InterPro" id="IPR001789">
    <property type="entry name" value="Sig_transdc_resp-reg_receiver"/>
</dbReference>
<comment type="function">
    <text evidence="2">May play the central regulatory role in sporulation. It may be an element of the effector pathway responsible for the activation of sporulation genes in response to nutritional stress. Spo0A may act in concert with spo0H (a sigma factor) to control the expression of some genes that are critical to the sporulation process.</text>
</comment>
<dbReference type="PIRSF" id="PIRSF000876">
    <property type="entry name" value="RR_chemtxs_CheB"/>
    <property type="match status" value="1"/>
</dbReference>
<dbReference type="SUPFAM" id="SSF52738">
    <property type="entry name" value="Methylesterase CheB, C-terminal domain"/>
    <property type="match status" value="1"/>
</dbReference>
<keyword evidence="4" id="KW-0963">Cytoplasm</keyword>
<evidence type="ECO:0000259" key="8">
    <source>
        <dbReference type="PROSITE" id="PS50122"/>
    </source>
</evidence>
<dbReference type="PROSITE" id="PS50110">
    <property type="entry name" value="RESPONSE_REGULATORY"/>
    <property type="match status" value="1"/>
</dbReference>
<accession>F6BK06</accession>
<dbReference type="HOGENOM" id="CLU_000445_51_0_9"/>
<comment type="function">
    <text evidence="4">Involved in chemotaxis. Part of a chemotaxis signal transduction system that modulates chemotaxis in response to various stimuli. Catalyzes the demethylation of specific methylglutamate residues introduced into the chemoreceptors (methyl-accepting chemotaxis proteins or MCP) by CheR. Also mediates the irreversible deamidation of specific glutamine residues to glutamic acid.</text>
</comment>
<name>F6BK06_THEXL</name>
<evidence type="ECO:0000313" key="10">
    <source>
        <dbReference type="Proteomes" id="UP000007239"/>
    </source>
</evidence>
<dbReference type="Proteomes" id="UP000007239">
    <property type="component" value="Chromosome"/>
</dbReference>
<evidence type="ECO:0000259" key="7">
    <source>
        <dbReference type="PROSITE" id="PS50110"/>
    </source>
</evidence>
<organism evidence="9 10">
    <name type="scientific">Thermoanaerobacterium xylanolyticum (strain ATCC 49914 / DSM 7097 / LX-11)</name>
    <dbReference type="NCBI Taxonomy" id="858215"/>
    <lineage>
        <taxon>Bacteria</taxon>
        <taxon>Bacillati</taxon>
        <taxon>Bacillota</taxon>
        <taxon>Clostridia</taxon>
        <taxon>Thermoanaerobacterales</taxon>
        <taxon>Thermoanaerobacteraceae</taxon>
        <taxon>Thermoanaerobacterium</taxon>
    </lineage>
</organism>
<evidence type="ECO:0000256" key="6">
    <source>
        <dbReference type="PROSITE-ProRule" id="PRU00169"/>
    </source>
</evidence>
<keyword evidence="4 6" id="KW-0597">Phosphoprotein</keyword>
<feature type="active site" evidence="4 5">
    <location>
        <position position="296"/>
    </location>
</feature>
<dbReference type="GO" id="GO:0006935">
    <property type="term" value="P:chemotaxis"/>
    <property type="evidence" value="ECO:0007669"/>
    <property type="project" value="UniProtKB-UniRule"/>
</dbReference>
<dbReference type="AlphaFoldDB" id="F6BK06"/>
<dbReference type="SMART" id="SM00448">
    <property type="entry name" value="REC"/>
    <property type="match status" value="1"/>
</dbReference>
<dbReference type="InterPro" id="IPR008248">
    <property type="entry name" value="CheB-like"/>
</dbReference>
<dbReference type="NCBIfam" id="NF001965">
    <property type="entry name" value="PRK00742.1"/>
    <property type="match status" value="1"/>
</dbReference>
<evidence type="ECO:0000256" key="3">
    <source>
        <dbReference type="ARBA" id="ARBA00048267"/>
    </source>
</evidence>
<evidence type="ECO:0000256" key="5">
    <source>
        <dbReference type="PROSITE-ProRule" id="PRU00050"/>
    </source>
</evidence>
<dbReference type="InterPro" id="IPR011006">
    <property type="entry name" value="CheY-like_superfamily"/>
</dbReference>
<proteinExistence type="inferred from homology"/>